<organism evidence="3 4">
    <name type="scientific">Arabidopsis suecica</name>
    <name type="common">Swedish thale-cress</name>
    <name type="synonym">Cardaminopsis suecica</name>
    <dbReference type="NCBI Taxonomy" id="45249"/>
    <lineage>
        <taxon>Eukaryota</taxon>
        <taxon>Viridiplantae</taxon>
        <taxon>Streptophyta</taxon>
        <taxon>Embryophyta</taxon>
        <taxon>Tracheophyta</taxon>
        <taxon>Spermatophyta</taxon>
        <taxon>Magnoliopsida</taxon>
        <taxon>eudicotyledons</taxon>
        <taxon>Gunneridae</taxon>
        <taxon>Pentapetalae</taxon>
        <taxon>rosids</taxon>
        <taxon>malvids</taxon>
        <taxon>Brassicales</taxon>
        <taxon>Brassicaceae</taxon>
        <taxon>Camelineae</taxon>
        <taxon>Arabidopsis</taxon>
    </lineage>
</organism>
<sequence>MTLPRVVWRLPCEDRLGYPQRTCSGTRRGRARVPAEDVLGYPEKRARVSGEEWARVPRAVWQGTRAVWQGTRAVSHGTPSCLTGYPSCLTGYPSCLTGYPELSDRVPELSERVPRAGCMIESDFHKHEVCVWIFGNHKTYMKYMMAAAYSMSMVVRLVRGEWRKDDEGCYEHVSALEGFTMAVWLRETDGYNKVVNAVKERLALRETDDIELSYQWPQWMMGPDLKRANPIHILDDEDMTLVMVIRADLEEVHLRVKVIRGGLEKNVNSYKSHLDLGGLTSEQISDKYAETRSVWDRVRIQEQLNTTPLRASVPRQSYNTEKRKATASEKGKGHVTEATVFQNAHANGLSGYKMFEAAQASREAEFEAFRRNYVAEMWRDVYESLRLTLSGASMATSQPTILTLSSSNSSFGTPTTQSTSISFSTEKLMDAEIKNTSPTGVIGPNTMEDYYTDADGPLCLTPRVPLEVGKILGTVMEKGSGSSQGKEVPEGDRQMVVRETPVPTVLYDRDAPPYFDDPGEEDYLQRSLKVADYEGDDIFVGRLFKNKDDCCTKLAIHAIRRKFHFIHAKSCPTMVIAVCVGSTSPWRVYTTKLEDSERFEVRTATLQHTCSVDARGDFHKQASKAVIGKLMRTRYGGCLVAASAQDANFQVFPLAFGIVNSENDEAWTWFMNKLTEVVPDEPDLVFISDRHASIYASIRKVYPMASHAACVVHLKRNIIAIFKNEALGSLVSSAARAYRLCDFNKIFVEIRAMNGPCADYLTGIGLEHWTRSHFVGKRYNVMTNNIAESLNNVLTMARDYPVISILESWRTTLVAWFPLRREAAQMEDNILPPKVNEMVIENFEKGAGYGVFKIGDGLYEVRDMVDCGEGIRVDTMVGVQHTVPQLRLAYKEMIMPIPDMATLAPSPNDVGGGKLAPPYLKRPPGRPRKRRLFSQGEFKRASGKRCTRCRSVGHNRATCRGPMTTTTSLTTQIGTLVDANTTFSERLNSIEQTLTSVQTAQTDLSNAKNVVSSRLDTLPSVQVAARQRRLFVTPAQNRTGNTQTPPAGQPTSTSNQAAVRGGTNPTGDVIPQDQGNPAIDDGFLMENPDVTFSDDFVKVRQELDEMKSKFHRRTPFTSRISNLRIKDSRKVKLPTCDGKGDLKNHLAAFQIASGRIDLEPDEEDAGYCKLFSENLSGSALLWFTQLEPGTIDSFKELSSAFLKQYSMFMEKATSDADLWNLTQEEEKLSLAKKHRPAKLVVDQTKKFEPKDQKRFGVNPATNTVGKPSPSEGRYKSPNTWVRDESAYCDIHRVNGHSTKDCSVLKKHLTELWTAGELVNFNIEEFVESYHKEKEDSEASNPPEKKHKPNGPGTSNTPKKRIDVIMGGSKLCRDSIRSIKRHKKSAAIQTAVGFQSNEQTPSISFDNSDTQGLTGPHDDAFVITLDVANFEVTRCLIYTGSSVDLIFLSTLQRMGISKADIIGPPAPLVAFTSDTSMSLVNIKLPVLAAGVPKIVEFIVFDRPAAYNIIIGTPWIHQMKAIPSTYHQCVKFPTLGGIGTIRGDLETSQVLTSHPLRSILHGPSQSGRLAKWAIELSGSSSKQGSGIGIRLETPTKEIIEQSFRLMFPASNNEAEYEALLAGLRLALAIGAEKIIAFCDSQLVVNQFAGDYEAKAPRMEAYLLAVKKLAGKFKEFELVRIPRGENTSADALAALASTSDPELRRVIPVECISSRNISVEETGNDNILEAEHIETPKLSSGNENSSLVVTRSRVKSQEDELTPPLELPKRKPRRKLKDQEVPVKEPSRTEQSLSGDEEVQETVEDPDVPSEPEPRKFILKDNTSANDWGADWRVPIKNFILNGELPSNKWQARKLRIISAKYCIIKESLYKRGVSDPHLLCIFGPEVEIVTSEVHEGLCGSHSLGRSMAFKIKWLGYFWPTMISDCIDYAKRCKKCQMHDPLITSHLNFCHLYPPHTLS</sequence>
<name>A0A8T2CJA1_ARASU</name>
<feature type="region of interest" description="Disordered" evidence="1">
    <location>
        <begin position="1331"/>
        <end position="1361"/>
    </location>
</feature>
<evidence type="ECO:0000313" key="4">
    <source>
        <dbReference type="Proteomes" id="UP000694251"/>
    </source>
</evidence>
<feature type="region of interest" description="Disordered" evidence="1">
    <location>
        <begin position="1729"/>
        <end position="1812"/>
    </location>
</feature>
<dbReference type="Pfam" id="PF03732">
    <property type="entry name" value="Retrotrans_gag"/>
    <property type="match status" value="1"/>
</dbReference>
<dbReference type="PANTHER" id="PTHR48475">
    <property type="entry name" value="RIBONUCLEASE H"/>
    <property type="match status" value="1"/>
</dbReference>
<feature type="compositionally biased region" description="Basic and acidic residues" evidence="1">
    <location>
        <begin position="320"/>
        <end position="333"/>
    </location>
</feature>
<dbReference type="PANTHER" id="PTHR48475:SF2">
    <property type="entry name" value="RIBONUCLEASE H"/>
    <property type="match status" value="1"/>
</dbReference>
<comment type="caution">
    <text evidence="3">The sequence shown here is derived from an EMBL/GenBank/DDBJ whole genome shotgun (WGS) entry which is preliminary data.</text>
</comment>
<feature type="region of interest" description="Disordered" evidence="1">
    <location>
        <begin position="1033"/>
        <end position="1072"/>
    </location>
</feature>
<keyword evidence="4" id="KW-1185">Reference proteome</keyword>
<dbReference type="EMBL" id="JAEFBJ010000006">
    <property type="protein sequence ID" value="KAG7599567.1"/>
    <property type="molecule type" value="Genomic_DNA"/>
</dbReference>
<accession>A0A8T2CJA1</accession>
<dbReference type="InterPro" id="IPR004332">
    <property type="entry name" value="Transposase_MuDR"/>
</dbReference>
<dbReference type="InterPro" id="IPR002156">
    <property type="entry name" value="RNaseH_domain"/>
</dbReference>
<feature type="region of interest" description="Disordered" evidence="1">
    <location>
        <begin position="1253"/>
        <end position="1277"/>
    </location>
</feature>
<feature type="compositionally biased region" description="Polar residues" evidence="1">
    <location>
        <begin position="1734"/>
        <end position="1746"/>
    </location>
</feature>
<feature type="compositionally biased region" description="Acidic residues" evidence="1">
    <location>
        <begin position="1792"/>
        <end position="1807"/>
    </location>
</feature>
<feature type="compositionally biased region" description="Polar residues" evidence="1">
    <location>
        <begin position="1034"/>
        <end position="1057"/>
    </location>
</feature>
<dbReference type="GO" id="GO:0003676">
    <property type="term" value="F:nucleic acid binding"/>
    <property type="evidence" value="ECO:0007669"/>
    <property type="project" value="InterPro"/>
</dbReference>
<feature type="domain" description="RNase H type-1" evidence="2">
    <location>
        <begin position="1566"/>
        <end position="1695"/>
    </location>
</feature>
<reference evidence="3 4" key="1">
    <citation type="submission" date="2020-12" db="EMBL/GenBank/DDBJ databases">
        <title>Concerted genomic and epigenomic changes stabilize Arabidopsis allopolyploids.</title>
        <authorList>
            <person name="Chen Z."/>
        </authorList>
    </citation>
    <scope>NUCLEOTIDE SEQUENCE [LARGE SCALE GENOMIC DNA]</scope>
    <source>
        <strain evidence="3">As9502</strain>
        <tissue evidence="3">Leaf</tissue>
    </source>
</reference>
<gene>
    <name evidence="3" type="ORF">ISN44_As06g037480</name>
</gene>
<evidence type="ECO:0000256" key="1">
    <source>
        <dbReference type="SAM" id="MobiDB-lite"/>
    </source>
</evidence>
<proteinExistence type="predicted"/>
<feature type="region of interest" description="Disordered" evidence="1">
    <location>
        <begin position="314"/>
        <end position="333"/>
    </location>
</feature>
<dbReference type="Pfam" id="PF10551">
    <property type="entry name" value="MULE"/>
    <property type="match status" value="1"/>
</dbReference>
<protein>
    <submittedName>
        <fullName evidence="3">Transposase MuDR plant</fullName>
    </submittedName>
</protein>
<dbReference type="CDD" id="cd00303">
    <property type="entry name" value="retropepsin_like"/>
    <property type="match status" value="1"/>
</dbReference>
<dbReference type="InterPro" id="IPR018289">
    <property type="entry name" value="MULE_transposase_dom"/>
</dbReference>
<dbReference type="InterPro" id="IPR005162">
    <property type="entry name" value="Retrotrans_gag_dom"/>
</dbReference>
<dbReference type="GO" id="GO:0004523">
    <property type="term" value="F:RNA-DNA hybrid ribonuclease activity"/>
    <property type="evidence" value="ECO:0007669"/>
    <property type="project" value="InterPro"/>
</dbReference>
<dbReference type="CDD" id="cd09279">
    <property type="entry name" value="RNase_HI_like"/>
    <property type="match status" value="1"/>
</dbReference>
<feature type="compositionally biased region" description="Basic and acidic residues" evidence="1">
    <location>
        <begin position="1774"/>
        <end position="1785"/>
    </location>
</feature>
<dbReference type="Pfam" id="PF03108">
    <property type="entry name" value="DBD_Tnp_Mut"/>
    <property type="match status" value="1"/>
</dbReference>
<evidence type="ECO:0000313" key="3">
    <source>
        <dbReference type="EMBL" id="KAG7599567.1"/>
    </source>
</evidence>
<dbReference type="Pfam" id="PF13456">
    <property type="entry name" value="RVT_3"/>
    <property type="match status" value="1"/>
</dbReference>
<dbReference type="PROSITE" id="PS50879">
    <property type="entry name" value="RNASE_H_1"/>
    <property type="match status" value="1"/>
</dbReference>
<dbReference type="OrthoDB" id="1937476at2759"/>
<evidence type="ECO:0000259" key="2">
    <source>
        <dbReference type="PROSITE" id="PS50879"/>
    </source>
</evidence>
<dbReference type="Proteomes" id="UP000694251">
    <property type="component" value="Chromosome 6"/>
</dbReference>